<evidence type="ECO:0000256" key="3">
    <source>
        <dbReference type="ARBA" id="ARBA00008715"/>
    </source>
</evidence>
<evidence type="ECO:0000256" key="4">
    <source>
        <dbReference type="ARBA" id="ARBA00022676"/>
    </source>
</evidence>
<proteinExistence type="inferred from homology"/>
<dbReference type="Pfam" id="PF03155">
    <property type="entry name" value="Alg6_Alg8"/>
    <property type="match status" value="2"/>
</dbReference>
<keyword evidence="8 10" id="KW-1133">Transmembrane helix</keyword>
<keyword evidence="13" id="KW-1185">Reference proteome</keyword>
<dbReference type="PANTHER" id="PTHR12413:SF1">
    <property type="entry name" value="DOLICHYL PYROPHOSPHATE MAN9GLCNAC2 ALPHA-1,3-GLUCOSYLTRANSFERASE"/>
    <property type="match status" value="1"/>
</dbReference>
<feature type="transmembrane region" description="Helical" evidence="10">
    <location>
        <begin position="267"/>
        <end position="291"/>
    </location>
</feature>
<comment type="similarity">
    <text evidence="3 10">Belongs to the ALG6/ALG8 glucosyltransferase family.</text>
</comment>
<feature type="transmembrane region" description="Helical" evidence="10">
    <location>
        <begin position="44"/>
        <end position="63"/>
    </location>
</feature>
<dbReference type="GO" id="GO:0042281">
    <property type="term" value="F:dolichyl pyrophosphate Man9GlcNAc2 alpha-1,3-glucosyltransferase activity"/>
    <property type="evidence" value="ECO:0007669"/>
    <property type="project" value="TreeGrafter"/>
</dbReference>
<evidence type="ECO:0000313" key="13">
    <source>
        <dbReference type="Proteomes" id="UP000799441"/>
    </source>
</evidence>
<dbReference type="GO" id="GO:0005789">
    <property type="term" value="C:endoplasmic reticulum membrane"/>
    <property type="evidence" value="ECO:0007669"/>
    <property type="project" value="UniProtKB-SubCell"/>
</dbReference>
<keyword evidence="4 10" id="KW-0328">Glycosyltransferase</keyword>
<dbReference type="Proteomes" id="UP000799441">
    <property type="component" value="Unassembled WGS sequence"/>
</dbReference>
<evidence type="ECO:0000256" key="7">
    <source>
        <dbReference type="ARBA" id="ARBA00022824"/>
    </source>
</evidence>
<protein>
    <recommendedName>
        <fullName evidence="10">Alpha-1,3-glucosyltransferase</fullName>
        <ecNumber evidence="10">2.4.1.-</ecNumber>
    </recommendedName>
</protein>
<accession>A0A9P4QGG0</accession>
<dbReference type="PANTHER" id="PTHR12413">
    <property type="entry name" value="DOLICHYL GLYCOSYLTRANSFERASE"/>
    <property type="match status" value="1"/>
</dbReference>
<evidence type="ECO:0000256" key="1">
    <source>
        <dbReference type="ARBA" id="ARBA00004477"/>
    </source>
</evidence>
<feature type="transmembrane region" description="Helical" evidence="10">
    <location>
        <begin position="399"/>
        <end position="418"/>
    </location>
</feature>
<dbReference type="EC" id="2.4.1.-" evidence="10"/>
<evidence type="ECO:0000256" key="8">
    <source>
        <dbReference type="ARBA" id="ARBA00022989"/>
    </source>
</evidence>
<feature type="region of interest" description="Disordered" evidence="11">
    <location>
        <begin position="1"/>
        <end position="20"/>
    </location>
</feature>
<evidence type="ECO:0000256" key="2">
    <source>
        <dbReference type="ARBA" id="ARBA00004922"/>
    </source>
</evidence>
<gene>
    <name evidence="12" type="ORF">K431DRAFT_262256</name>
</gene>
<organism evidence="12 13">
    <name type="scientific">Polychaeton citri CBS 116435</name>
    <dbReference type="NCBI Taxonomy" id="1314669"/>
    <lineage>
        <taxon>Eukaryota</taxon>
        <taxon>Fungi</taxon>
        <taxon>Dikarya</taxon>
        <taxon>Ascomycota</taxon>
        <taxon>Pezizomycotina</taxon>
        <taxon>Dothideomycetes</taxon>
        <taxon>Dothideomycetidae</taxon>
        <taxon>Capnodiales</taxon>
        <taxon>Capnodiaceae</taxon>
        <taxon>Polychaeton</taxon>
    </lineage>
</organism>
<feature type="transmembrane region" description="Helical" evidence="10">
    <location>
        <begin position="233"/>
        <end position="255"/>
    </location>
</feature>
<feature type="transmembrane region" description="Helical" evidence="10">
    <location>
        <begin position="470"/>
        <end position="489"/>
    </location>
</feature>
<feature type="transmembrane region" description="Helical" evidence="10">
    <location>
        <begin position="495"/>
        <end position="514"/>
    </location>
</feature>
<dbReference type="EMBL" id="MU003771">
    <property type="protein sequence ID" value="KAF2724436.1"/>
    <property type="molecule type" value="Genomic_DNA"/>
</dbReference>
<feature type="transmembrane region" description="Helical" evidence="10">
    <location>
        <begin position="370"/>
        <end position="392"/>
    </location>
</feature>
<evidence type="ECO:0000256" key="10">
    <source>
        <dbReference type="RuleBase" id="RU363110"/>
    </source>
</evidence>
<dbReference type="AlphaFoldDB" id="A0A9P4QGG0"/>
<dbReference type="OrthoDB" id="5589195at2759"/>
<sequence length="572" mass="64128">MPPPNPAAYKPRRKRKADTQHGDVPQFPLAAFLWPARGTTSTTVTIGLLLMAVGLFRWCLGFWPYSGMNKPPMHGDFEAQRHWMEITTHLPVSHWYWHDLEWWGLDYPPLTAYHSWLCGKIGALIEPSWFGLYLSRRTDEQGLKVFMRATVIVSEYLTYVPATVLAARQVARLNGVSPSWEQRLAMVAVLMQPATLLIDHGHFQYNTVMLGLTLGTVAALLSGRYAWASAAFVGALGFKQMALFYAPAIGAYMLGSCIIPSIHVSRFLVIALSTLISFAVLVLPLIAGTAYDVWRSVPLPSYAKTPPLLQGLPVSLDQNAFYYPYILQLAQMVHRVFPFARGLFEDKVANVWCALHSSGIHKLTRYDQTLLQRAALVLTLGSIMPACLILLFSKRRRDVLLEGLAACSWGFFLFAFQVHEKSVLLPLLPMTSMLAYPSGMFPEIRAWIGFANILGCWTMFPLLKRDELRIPYFVLTLLWAWLMGIPSTVTTGPHVIFRIIFAVFYAAMIAWHVGEAFVRPPEGKPDIWVVGNVCIGAAGFGLCYLWCLWRCVAGIGLIGEEKKEADQAKKKQ</sequence>
<comment type="caution">
    <text evidence="12">The sequence shown here is derived from an EMBL/GenBank/DDBJ whole genome shotgun (WGS) entry which is preliminary data.</text>
</comment>
<keyword evidence="9 10" id="KW-0472">Membrane</keyword>
<dbReference type="InterPro" id="IPR004856">
    <property type="entry name" value="Glyco_trans_ALG6/ALG8"/>
</dbReference>
<feature type="transmembrane region" description="Helical" evidence="10">
    <location>
        <begin position="444"/>
        <end position="463"/>
    </location>
</feature>
<reference evidence="12" key="1">
    <citation type="journal article" date="2020" name="Stud. Mycol.">
        <title>101 Dothideomycetes genomes: a test case for predicting lifestyles and emergence of pathogens.</title>
        <authorList>
            <person name="Haridas S."/>
            <person name="Albert R."/>
            <person name="Binder M."/>
            <person name="Bloem J."/>
            <person name="Labutti K."/>
            <person name="Salamov A."/>
            <person name="Andreopoulos B."/>
            <person name="Baker S."/>
            <person name="Barry K."/>
            <person name="Bills G."/>
            <person name="Bluhm B."/>
            <person name="Cannon C."/>
            <person name="Castanera R."/>
            <person name="Culley D."/>
            <person name="Daum C."/>
            <person name="Ezra D."/>
            <person name="Gonzalez J."/>
            <person name="Henrissat B."/>
            <person name="Kuo A."/>
            <person name="Liang C."/>
            <person name="Lipzen A."/>
            <person name="Lutzoni F."/>
            <person name="Magnuson J."/>
            <person name="Mondo S."/>
            <person name="Nolan M."/>
            <person name="Ohm R."/>
            <person name="Pangilinan J."/>
            <person name="Park H.-J."/>
            <person name="Ramirez L."/>
            <person name="Alfaro M."/>
            <person name="Sun H."/>
            <person name="Tritt A."/>
            <person name="Yoshinaga Y."/>
            <person name="Zwiers L.-H."/>
            <person name="Turgeon B."/>
            <person name="Goodwin S."/>
            <person name="Spatafora J."/>
            <person name="Crous P."/>
            <person name="Grigoriev I."/>
        </authorList>
    </citation>
    <scope>NUCLEOTIDE SEQUENCE</scope>
    <source>
        <strain evidence="12">CBS 116435</strain>
    </source>
</reference>
<evidence type="ECO:0000256" key="5">
    <source>
        <dbReference type="ARBA" id="ARBA00022679"/>
    </source>
</evidence>
<evidence type="ECO:0000256" key="11">
    <source>
        <dbReference type="SAM" id="MobiDB-lite"/>
    </source>
</evidence>
<feature type="transmembrane region" description="Helical" evidence="10">
    <location>
        <begin position="526"/>
        <end position="549"/>
    </location>
</feature>
<evidence type="ECO:0000313" key="12">
    <source>
        <dbReference type="EMBL" id="KAF2724436.1"/>
    </source>
</evidence>
<feature type="transmembrane region" description="Helical" evidence="10">
    <location>
        <begin position="208"/>
        <end position="227"/>
    </location>
</feature>
<comment type="pathway">
    <text evidence="2 10">Protein modification; protein glycosylation.</text>
</comment>
<evidence type="ECO:0000256" key="6">
    <source>
        <dbReference type="ARBA" id="ARBA00022692"/>
    </source>
</evidence>
<keyword evidence="7 10" id="KW-0256">Endoplasmic reticulum</keyword>
<name>A0A9P4QGG0_9PEZI</name>
<evidence type="ECO:0000256" key="9">
    <source>
        <dbReference type="ARBA" id="ARBA00023136"/>
    </source>
</evidence>
<keyword evidence="5 10" id="KW-0808">Transferase</keyword>
<comment type="subcellular location">
    <subcellularLocation>
        <location evidence="1 10">Endoplasmic reticulum membrane</location>
        <topology evidence="1 10">Multi-pass membrane protein</topology>
    </subcellularLocation>
</comment>
<keyword evidence="6 10" id="KW-0812">Transmembrane</keyword>